<dbReference type="Pfam" id="PF01899">
    <property type="entry name" value="MNHE"/>
    <property type="match status" value="1"/>
</dbReference>
<evidence type="ECO:0000256" key="2">
    <source>
        <dbReference type="ARBA" id="ARBA00006228"/>
    </source>
</evidence>
<dbReference type="PIRSF" id="PIRSF019239">
    <property type="entry name" value="MrpE"/>
    <property type="match status" value="1"/>
</dbReference>
<dbReference type="Proteomes" id="UP000007161">
    <property type="component" value="Chromosome"/>
</dbReference>
<dbReference type="OrthoDB" id="9800498at2"/>
<evidence type="ECO:0000256" key="6">
    <source>
        <dbReference type="ARBA" id="ARBA00023136"/>
    </source>
</evidence>
<proteinExistence type="inferred from homology"/>
<keyword evidence="3" id="KW-1003">Cell membrane</keyword>
<protein>
    <submittedName>
        <fullName evidence="7">Multisubunit Na+/H+ antiporter, MnhE subunit</fullName>
    </submittedName>
</protein>
<evidence type="ECO:0000313" key="8">
    <source>
        <dbReference type="Proteomes" id="UP000007161"/>
    </source>
</evidence>
<dbReference type="STRING" id="443254.Marpi_0613"/>
<dbReference type="KEGG" id="mpz:Marpi_0613"/>
<dbReference type="EMBL" id="CP003257">
    <property type="protein sequence ID" value="AEX85052.1"/>
    <property type="molecule type" value="Genomic_DNA"/>
</dbReference>
<accession>H2J5R6</accession>
<reference evidence="8" key="2">
    <citation type="submission" date="2012-01" db="EMBL/GenBank/DDBJ databases">
        <title>Complete sequence of chromosome of Marinitoga piezophila KA3.</title>
        <authorList>
            <person name="Lucas S."/>
            <person name="Han J."/>
            <person name="Lapidus A."/>
            <person name="Cheng J.-F."/>
            <person name="Goodwin L."/>
            <person name="Pitluck S."/>
            <person name="Peters L."/>
            <person name="Mikhailova N."/>
            <person name="Teshima H."/>
            <person name="Detter J.C."/>
            <person name="Han C."/>
            <person name="Tapia R."/>
            <person name="Land M."/>
            <person name="Hauser L."/>
            <person name="Kyrpides N."/>
            <person name="Ivanova N."/>
            <person name="Pagani I."/>
            <person name="Jebbar M."/>
            <person name="Vannier P."/>
            <person name="Oger P."/>
            <person name="Cario A."/>
            <person name="Bartlett D."/>
            <person name="Noll K.M."/>
            <person name="Woyke T."/>
        </authorList>
    </citation>
    <scope>NUCLEOTIDE SEQUENCE [LARGE SCALE GENOMIC DNA]</scope>
    <source>
        <strain evidence="8">DSM 14283 / JCM 11233 / KA3</strain>
    </source>
</reference>
<dbReference type="GO" id="GO:0008324">
    <property type="term" value="F:monoatomic cation transmembrane transporter activity"/>
    <property type="evidence" value="ECO:0007669"/>
    <property type="project" value="InterPro"/>
</dbReference>
<keyword evidence="4" id="KW-0812">Transmembrane</keyword>
<dbReference type="PANTHER" id="PTHR34584:SF1">
    <property type="entry name" value="NA(+)_H(+) ANTIPORTER SUBUNIT E1"/>
    <property type="match status" value="1"/>
</dbReference>
<keyword evidence="5" id="KW-1133">Transmembrane helix</keyword>
<dbReference type="HOGENOM" id="CLU_086615_2_2_0"/>
<evidence type="ECO:0000256" key="5">
    <source>
        <dbReference type="ARBA" id="ARBA00022989"/>
    </source>
</evidence>
<dbReference type="GO" id="GO:0005886">
    <property type="term" value="C:plasma membrane"/>
    <property type="evidence" value="ECO:0007669"/>
    <property type="project" value="UniProtKB-SubCell"/>
</dbReference>
<evidence type="ECO:0000256" key="3">
    <source>
        <dbReference type="ARBA" id="ARBA00022475"/>
    </source>
</evidence>
<dbReference type="eggNOG" id="COG1863">
    <property type="taxonomic scope" value="Bacteria"/>
</dbReference>
<comment type="subcellular location">
    <subcellularLocation>
        <location evidence="1">Cell membrane</location>
        <topology evidence="1">Multi-pass membrane protein</topology>
    </subcellularLocation>
</comment>
<reference evidence="7 8" key="1">
    <citation type="journal article" date="2012" name="J. Bacteriol.">
        <title>Complete Genome Sequence of the Thermophilic, Piezophilic, Heterotrophic Bacterium Marinitoga piezophila KA3.</title>
        <authorList>
            <person name="Lucas S."/>
            <person name="Han J."/>
            <person name="Lapidus A."/>
            <person name="Cheng J.F."/>
            <person name="Goodwin L.A."/>
            <person name="Pitluck S."/>
            <person name="Peters L."/>
            <person name="Mikhailova N."/>
            <person name="Teshima H."/>
            <person name="Detter J.C."/>
            <person name="Han C."/>
            <person name="Tapia R."/>
            <person name="Land M."/>
            <person name="Hauser L."/>
            <person name="Kyrpides N.C."/>
            <person name="Ivanova N."/>
            <person name="Pagani I."/>
            <person name="Vannier P."/>
            <person name="Oger P."/>
            <person name="Bartlett D.H."/>
            <person name="Noll K.M."/>
            <person name="Woyke T."/>
            <person name="Jebbar M."/>
        </authorList>
    </citation>
    <scope>NUCLEOTIDE SEQUENCE [LARGE SCALE GENOMIC DNA]</scope>
    <source>
        <strain evidence="8">DSM 14283 / JCM 11233 / KA3</strain>
    </source>
</reference>
<comment type="similarity">
    <text evidence="2">Belongs to the CPA3 antiporters (TC 2.A.63) subunit E family.</text>
</comment>
<keyword evidence="6" id="KW-0472">Membrane</keyword>
<dbReference type="InterPro" id="IPR002758">
    <property type="entry name" value="Cation_antiport_E"/>
</dbReference>
<evidence type="ECO:0000256" key="4">
    <source>
        <dbReference type="ARBA" id="ARBA00022692"/>
    </source>
</evidence>
<evidence type="ECO:0000256" key="1">
    <source>
        <dbReference type="ARBA" id="ARBA00004651"/>
    </source>
</evidence>
<dbReference type="AlphaFoldDB" id="H2J5R6"/>
<dbReference type="RefSeq" id="WP_014296124.1">
    <property type="nucleotide sequence ID" value="NC_016751.1"/>
</dbReference>
<evidence type="ECO:0000313" key="7">
    <source>
        <dbReference type="EMBL" id="AEX85052.1"/>
    </source>
</evidence>
<sequence>MKKFISTFLTLWVIWIALTNFSTPELLTGLVVSLVLAGIIAKTVDYEFGFSVIPKVLKFVFIYVPVFIVEMVKANFNVAARVLNPALPLNPGFVKVPTKLKGNVGKLTLANSITLTPGTLSIDADDDYIYIHWIDVKGETPEEYQKYVSGKFEKILGGIYE</sequence>
<organism evidence="7 8">
    <name type="scientific">Marinitoga piezophila (strain DSM 14283 / JCM 11233 / KA3)</name>
    <dbReference type="NCBI Taxonomy" id="443254"/>
    <lineage>
        <taxon>Bacteria</taxon>
        <taxon>Thermotogati</taxon>
        <taxon>Thermotogota</taxon>
        <taxon>Thermotogae</taxon>
        <taxon>Petrotogales</taxon>
        <taxon>Petrotogaceae</taxon>
        <taxon>Marinitoga</taxon>
    </lineage>
</organism>
<dbReference type="PANTHER" id="PTHR34584">
    <property type="entry name" value="NA(+)/H(+) ANTIPORTER SUBUNIT E1"/>
    <property type="match status" value="1"/>
</dbReference>
<name>H2J5R6_MARPK</name>
<keyword evidence="8" id="KW-1185">Reference proteome</keyword>
<gene>
    <name evidence="7" type="ordered locus">Marpi_0613</name>
</gene>